<dbReference type="InterPro" id="IPR015943">
    <property type="entry name" value="WD40/YVTN_repeat-like_dom_sf"/>
</dbReference>
<evidence type="ECO:0000256" key="5">
    <source>
        <dbReference type="ARBA" id="ARBA00022701"/>
    </source>
</evidence>
<dbReference type="GO" id="GO:0005874">
    <property type="term" value="C:microtubule"/>
    <property type="evidence" value="ECO:0007669"/>
    <property type="project" value="UniProtKB-KW"/>
</dbReference>
<evidence type="ECO:0000256" key="10">
    <source>
        <dbReference type="ARBA" id="ARBA00023212"/>
    </source>
</evidence>
<dbReference type="FunCoup" id="F2U6F2">
    <property type="interactions" value="40"/>
</dbReference>
<dbReference type="InterPro" id="IPR036322">
    <property type="entry name" value="WD40_repeat_dom_sf"/>
</dbReference>
<dbReference type="Gene3D" id="2.130.10.10">
    <property type="entry name" value="YVTN repeat-like/Quinoprotein amine dehydrogenase"/>
    <property type="match status" value="1"/>
</dbReference>
<comment type="similarity">
    <text evidence="2">Belongs to the dynein intermediate chain family.</text>
</comment>
<keyword evidence="7" id="KW-0243">Dynein</keyword>
<dbReference type="OrthoDB" id="366230at2759"/>
<dbReference type="OMA" id="WDFFYRQ"/>
<comment type="subcellular location">
    <subcellularLocation>
        <location evidence="1">Cytoplasm</location>
        <location evidence="1">Cytoskeleton</location>
        <location evidence="1">Cilium axoneme</location>
    </subcellularLocation>
</comment>
<evidence type="ECO:0000256" key="2">
    <source>
        <dbReference type="ARBA" id="ARBA00011059"/>
    </source>
</evidence>
<protein>
    <submittedName>
        <fullName evidence="12">Dynein intermediate chain 2</fullName>
    </submittedName>
</protein>
<accession>F2U6F2</accession>
<keyword evidence="6" id="KW-0677">Repeat</keyword>
<keyword evidence="13" id="KW-1185">Reference proteome</keyword>
<dbReference type="RefSeq" id="XP_004995457.1">
    <property type="nucleotide sequence ID" value="XM_004995400.1"/>
</dbReference>
<dbReference type="PANTHER" id="PTHR12442">
    <property type="entry name" value="DYNEIN INTERMEDIATE CHAIN"/>
    <property type="match status" value="1"/>
</dbReference>
<keyword evidence="11" id="KW-0966">Cell projection</keyword>
<dbReference type="GO" id="GO:0003341">
    <property type="term" value="P:cilium movement"/>
    <property type="evidence" value="ECO:0007669"/>
    <property type="project" value="TreeGrafter"/>
</dbReference>
<dbReference type="SMART" id="SM00320">
    <property type="entry name" value="WD40"/>
    <property type="match status" value="2"/>
</dbReference>
<keyword evidence="10" id="KW-0206">Cytoskeleton</keyword>
<evidence type="ECO:0000256" key="6">
    <source>
        <dbReference type="ARBA" id="ARBA00022737"/>
    </source>
</evidence>
<dbReference type="InParanoid" id="F2U6F2"/>
<organism evidence="13">
    <name type="scientific">Salpingoeca rosetta (strain ATCC 50818 / BSB-021)</name>
    <dbReference type="NCBI Taxonomy" id="946362"/>
    <lineage>
        <taxon>Eukaryota</taxon>
        <taxon>Choanoflagellata</taxon>
        <taxon>Craspedida</taxon>
        <taxon>Salpingoecidae</taxon>
        <taxon>Salpingoeca</taxon>
    </lineage>
</organism>
<sequence>MEIVHVYQKKRREFGRQCVFSDRKAKEMVNIEPDEGQRDEFIYKNPADVAIQCTKDFSEHEVNTETVEFKDSGMNHVEGGWPKDIDPDEVEQVMRYRKKVEKDETFQETIMNLGGMMETFIQQNNAIDIYEEYFPHESETAVLEPPAATMVNVFRDPCTPARSASSLSWYPDGARKLAVAYSILEFQKAPADVSMDSYVWDLERPNMPDFTLSPSSPLVSLRYNPKDVHILLGGCYNGQVAIWDTRKGSRPLETSPVEQSHRDPVYAAEFLASKTGTHTCTHTYTRSLRRVKWCDTRKLSESTESLALEVIGSVLGGVALDLSHPCTPLHAQLPRTHTVIGTEEGIVINGNKKAKTPAEKLAQTYGAHHGPVYTVKRNPFFQKYFMTVGDWTSRIWCEDVREDPIGEAEENFWQNVDPEKWSEMRLARDSVANAATTGDAAAAE</sequence>
<proteinExistence type="inferred from homology"/>
<evidence type="ECO:0000313" key="13">
    <source>
        <dbReference type="Proteomes" id="UP000007799"/>
    </source>
</evidence>
<dbReference type="eggNOG" id="KOG1587">
    <property type="taxonomic scope" value="Eukaryota"/>
</dbReference>
<dbReference type="GO" id="GO:0045504">
    <property type="term" value="F:dynein heavy chain binding"/>
    <property type="evidence" value="ECO:0007669"/>
    <property type="project" value="TreeGrafter"/>
</dbReference>
<gene>
    <name evidence="12" type="ORF">PTSG_03733</name>
</gene>
<evidence type="ECO:0000256" key="9">
    <source>
        <dbReference type="ARBA" id="ARBA00023175"/>
    </source>
</evidence>
<dbReference type="PANTHER" id="PTHR12442:SF7">
    <property type="entry name" value="DYNEIN AXONEMAL INTERMEDIATE CHAIN 2"/>
    <property type="match status" value="1"/>
</dbReference>
<keyword evidence="5" id="KW-0493">Microtubule</keyword>
<dbReference type="EMBL" id="GL832962">
    <property type="protein sequence ID" value="EGD83093.1"/>
    <property type="molecule type" value="Genomic_DNA"/>
</dbReference>
<keyword evidence="3" id="KW-0963">Cytoplasm</keyword>
<evidence type="ECO:0000256" key="3">
    <source>
        <dbReference type="ARBA" id="ARBA00022490"/>
    </source>
</evidence>
<evidence type="ECO:0000256" key="7">
    <source>
        <dbReference type="ARBA" id="ARBA00023017"/>
    </source>
</evidence>
<keyword evidence="8" id="KW-0969">Cilium</keyword>
<dbReference type="InterPro" id="IPR050687">
    <property type="entry name" value="Dynein_IC"/>
</dbReference>
<evidence type="ECO:0000256" key="1">
    <source>
        <dbReference type="ARBA" id="ARBA00004430"/>
    </source>
</evidence>
<dbReference type="GO" id="GO:0036157">
    <property type="term" value="C:outer dynein arm"/>
    <property type="evidence" value="ECO:0007669"/>
    <property type="project" value="TreeGrafter"/>
</dbReference>
<evidence type="ECO:0000256" key="4">
    <source>
        <dbReference type="ARBA" id="ARBA00022574"/>
    </source>
</evidence>
<evidence type="ECO:0000256" key="8">
    <source>
        <dbReference type="ARBA" id="ARBA00023069"/>
    </source>
</evidence>
<evidence type="ECO:0000256" key="11">
    <source>
        <dbReference type="ARBA" id="ARBA00023273"/>
    </source>
</evidence>
<dbReference type="InterPro" id="IPR001680">
    <property type="entry name" value="WD40_rpt"/>
</dbReference>
<name>F2U6F2_SALR5</name>
<dbReference type="STRING" id="946362.F2U6F2"/>
<keyword evidence="4" id="KW-0853">WD repeat</keyword>
<keyword evidence="9" id="KW-0505">Motor protein</keyword>
<dbReference type="Proteomes" id="UP000007799">
    <property type="component" value="Unassembled WGS sequence"/>
</dbReference>
<dbReference type="GeneID" id="16076038"/>
<dbReference type="GO" id="GO:0045503">
    <property type="term" value="F:dynein light chain binding"/>
    <property type="evidence" value="ECO:0007669"/>
    <property type="project" value="TreeGrafter"/>
</dbReference>
<dbReference type="GO" id="GO:0036158">
    <property type="term" value="P:outer dynein arm assembly"/>
    <property type="evidence" value="ECO:0007669"/>
    <property type="project" value="TreeGrafter"/>
</dbReference>
<evidence type="ECO:0000313" key="12">
    <source>
        <dbReference type="EMBL" id="EGD83093.1"/>
    </source>
</evidence>
<dbReference type="SUPFAM" id="SSF50978">
    <property type="entry name" value="WD40 repeat-like"/>
    <property type="match status" value="1"/>
</dbReference>
<reference evidence="12" key="1">
    <citation type="submission" date="2009-08" db="EMBL/GenBank/DDBJ databases">
        <title>Annotation of Salpingoeca rosetta.</title>
        <authorList>
            <consortium name="The Broad Institute Genome Sequencing Platform"/>
            <person name="Russ C."/>
            <person name="Cuomo C."/>
            <person name="Burger G."/>
            <person name="Gray M.W."/>
            <person name="Holland P.W.H."/>
            <person name="King N."/>
            <person name="Lang F.B.F."/>
            <person name="Roger A.J."/>
            <person name="Ruiz-Trillo I."/>
            <person name="Young S.K."/>
            <person name="Zeng Q."/>
            <person name="Gargeya S."/>
            <person name="Alvarado L."/>
            <person name="Berlin A."/>
            <person name="Chapman S.B."/>
            <person name="Chen Z."/>
            <person name="Freedman E."/>
            <person name="Gellesch M."/>
            <person name="Goldberg J."/>
            <person name="Griggs A."/>
            <person name="Gujja S."/>
            <person name="Heilman E."/>
            <person name="Heiman D."/>
            <person name="Howarth C."/>
            <person name="Mehta T."/>
            <person name="Neiman D."/>
            <person name="Pearson M."/>
            <person name="Roberts A."/>
            <person name="Saif S."/>
            <person name="Shea T."/>
            <person name="Shenoy N."/>
            <person name="Sisk P."/>
            <person name="Stolte C."/>
            <person name="Sykes S."/>
            <person name="White J."/>
            <person name="Yandava C."/>
            <person name="Haas B."/>
            <person name="Nusbaum C."/>
            <person name="Birren B."/>
        </authorList>
    </citation>
    <scope>NUCLEOTIDE SEQUENCE [LARGE SCALE GENOMIC DNA]</scope>
    <source>
        <strain evidence="12">ATCC 50818</strain>
    </source>
</reference>
<dbReference type="KEGG" id="sre:PTSG_03733"/>
<dbReference type="AlphaFoldDB" id="F2U6F2"/>